<dbReference type="AlphaFoldDB" id="A0A5N5DC48"/>
<keyword evidence="2" id="KW-1185">Reference proteome</keyword>
<dbReference type="EMBL" id="VCHE01000040">
    <property type="protein sequence ID" value="KAB2574684.1"/>
    <property type="molecule type" value="Genomic_DNA"/>
</dbReference>
<dbReference type="PANTHER" id="PTHR37540">
    <property type="entry name" value="TRANSCRIPTION FACTOR (ACR-2), PUTATIVE-RELATED-RELATED"/>
    <property type="match status" value="1"/>
</dbReference>
<evidence type="ECO:0000313" key="2">
    <source>
        <dbReference type="Proteomes" id="UP000325902"/>
    </source>
</evidence>
<gene>
    <name evidence="1" type="ORF">DBV05_g6602</name>
</gene>
<name>A0A5N5DC48_9PEZI</name>
<comment type="caution">
    <text evidence="1">The sequence shown here is derived from an EMBL/GenBank/DDBJ whole genome shotgun (WGS) entry which is preliminary data.</text>
</comment>
<dbReference type="PANTHER" id="PTHR37540:SF5">
    <property type="entry name" value="TRANSCRIPTION FACTOR DOMAIN-CONTAINING PROTEIN"/>
    <property type="match status" value="1"/>
</dbReference>
<organism evidence="1 2">
    <name type="scientific">Lasiodiplodia theobromae</name>
    <dbReference type="NCBI Taxonomy" id="45133"/>
    <lineage>
        <taxon>Eukaryota</taxon>
        <taxon>Fungi</taxon>
        <taxon>Dikarya</taxon>
        <taxon>Ascomycota</taxon>
        <taxon>Pezizomycotina</taxon>
        <taxon>Dothideomycetes</taxon>
        <taxon>Dothideomycetes incertae sedis</taxon>
        <taxon>Botryosphaeriales</taxon>
        <taxon>Botryosphaeriaceae</taxon>
        <taxon>Lasiodiplodia</taxon>
    </lineage>
</organism>
<sequence length="333" mass="38001">MKNLSSDMDYETRKYWAQVLQIVREEMPIGKTGTDISESYVAMIAGLGVAETWMGNFTNAKHHKDAMLKLVAARGGFSTFGSMAQRALKWCEFYPCACLTLRPTLPQLPVHHLHPDVIKTAGTGHRRTMEHLPDQLEESELNMIFFQLHTVALVQLSAPQPAFASVLDDLEHRLLVELFEQKEKFEASPSADPTDLVYAGMLQAAQMCVFGMMTFTRKETPMYGVFAATLRRILDVPNVIDTWRKVASAQSLLWVFFIGWSTGSRLKGDAAGALDNAKWFIRHFSSLIEIIEIREVKSLRRVMRDFPWNPKIYNDPLNSLWNIYLHREDLDMT</sequence>
<dbReference type="OrthoDB" id="3940067at2759"/>
<proteinExistence type="predicted"/>
<protein>
    <submittedName>
        <fullName evidence="1">Uncharacterized protein</fullName>
    </submittedName>
</protein>
<accession>A0A5N5DC48</accession>
<evidence type="ECO:0000313" key="1">
    <source>
        <dbReference type="EMBL" id="KAB2574684.1"/>
    </source>
</evidence>
<reference evidence="1 2" key="1">
    <citation type="journal article" date="2019" name="Sci. Rep.">
        <title>A multi-omics analysis of the grapevine pathogen Lasiodiplodia theobromae reveals that temperature affects the expression of virulence- and pathogenicity-related genes.</title>
        <authorList>
            <person name="Felix C."/>
            <person name="Meneses R."/>
            <person name="Goncalves M.F.M."/>
            <person name="Tilleman L."/>
            <person name="Duarte A.S."/>
            <person name="Jorrin-Novo J.V."/>
            <person name="Van de Peer Y."/>
            <person name="Deforce D."/>
            <person name="Van Nieuwerburgh F."/>
            <person name="Esteves A.C."/>
            <person name="Alves A."/>
        </authorList>
    </citation>
    <scope>NUCLEOTIDE SEQUENCE [LARGE SCALE GENOMIC DNA]</scope>
    <source>
        <strain evidence="1 2">LA-SOL3</strain>
    </source>
</reference>
<dbReference type="Proteomes" id="UP000325902">
    <property type="component" value="Unassembled WGS sequence"/>
</dbReference>